<reference evidence="5" key="1">
    <citation type="submission" date="2016-04" db="EMBL/GenBank/DDBJ databases">
        <authorList>
            <person name="Antunes L.P."/>
            <person name="Martins L.F."/>
            <person name="Pereira R.V."/>
            <person name="Thomas A.M."/>
            <person name="Barbosa D."/>
            <person name="Nascimento L."/>
            <person name="Silva G.M."/>
            <person name="Condomitti G.W."/>
            <person name="Digiampietri L.A."/>
            <person name="Lombardi K.C."/>
            <person name="Ramos P.L."/>
            <person name="Quaggio R.B."/>
            <person name="Oliveira J.C."/>
            <person name="Pascon R.C."/>
            <person name="Cruz J.B."/>
            <person name="Silva A.M."/>
            <person name="Setubal J.C."/>
        </authorList>
    </citation>
    <scope>NUCLEOTIDE SEQUENCE [LARGE SCALE GENOMIC DNA]</scope>
</reference>
<comment type="caution">
    <text evidence="4">The sequence shown here is derived from an EMBL/GenBank/DDBJ whole genome shotgun (WGS) entry which is preliminary data.</text>
</comment>
<dbReference type="Proteomes" id="UP000194267">
    <property type="component" value="Unassembled WGS sequence"/>
</dbReference>
<evidence type="ECO:0000256" key="2">
    <source>
        <dbReference type="ARBA" id="ARBA00023315"/>
    </source>
</evidence>
<evidence type="ECO:0000313" key="5">
    <source>
        <dbReference type="Proteomes" id="UP000194267"/>
    </source>
</evidence>
<dbReference type="Gene3D" id="3.40.630.30">
    <property type="match status" value="1"/>
</dbReference>
<dbReference type="SUPFAM" id="SSF55729">
    <property type="entry name" value="Acyl-CoA N-acyltransferases (Nat)"/>
    <property type="match status" value="1"/>
</dbReference>
<dbReference type="CDD" id="cd04301">
    <property type="entry name" value="NAT_SF"/>
    <property type="match status" value="1"/>
</dbReference>
<keyword evidence="2" id="KW-0012">Acyltransferase</keyword>
<dbReference type="InterPro" id="IPR000182">
    <property type="entry name" value="GNAT_dom"/>
</dbReference>
<dbReference type="InterPro" id="IPR050832">
    <property type="entry name" value="Bact_Acetyltransf"/>
</dbReference>
<evidence type="ECO:0000313" key="4">
    <source>
        <dbReference type="EMBL" id="OTA41277.1"/>
    </source>
</evidence>
<organism evidence="4 5">
    <name type="scientific">Symbiobacterium thermophilum</name>
    <dbReference type="NCBI Taxonomy" id="2734"/>
    <lineage>
        <taxon>Bacteria</taxon>
        <taxon>Bacillati</taxon>
        <taxon>Bacillota</taxon>
        <taxon>Clostridia</taxon>
        <taxon>Eubacteriales</taxon>
        <taxon>Symbiobacteriaceae</taxon>
        <taxon>Symbiobacterium</taxon>
    </lineage>
</organism>
<sequence>MSAAVQHKPVLIVTRTGRLVTIRPCTPADAPLIAAMYQRLSPRSMRFRYCSGLHIHGEEEAARLCGGDPDAGVVLLALSEGEVVAVGELGRVDEECAEIALLVRDDCQGEGIGTALGQELVEAARERGFTRLVAYMLAENQAMRRIIRGLPFRRTWDSGCGELCVTVELDPPAVLR</sequence>
<evidence type="ECO:0000256" key="1">
    <source>
        <dbReference type="ARBA" id="ARBA00022679"/>
    </source>
</evidence>
<gene>
    <name evidence="4" type="ORF">A6D92_08200</name>
</gene>
<keyword evidence="1" id="KW-0808">Transferase</keyword>
<dbReference type="GO" id="GO:0016747">
    <property type="term" value="F:acyltransferase activity, transferring groups other than amino-acyl groups"/>
    <property type="evidence" value="ECO:0007669"/>
    <property type="project" value="InterPro"/>
</dbReference>
<dbReference type="EMBL" id="LWLV01000609">
    <property type="protein sequence ID" value="OTA41277.1"/>
    <property type="molecule type" value="Genomic_DNA"/>
</dbReference>
<dbReference type="PANTHER" id="PTHR43877">
    <property type="entry name" value="AMINOALKYLPHOSPHONATE N-ACETYLTRANSFERASE-RELATED-RELATED"/>
    <property type="match status" value="1"/>
</dbReference>
<dbReference type="PROSITE" id="PS51186">
    <property type="entry name" value="GNAT"/>
    <property type="match status" value="1"/>
</dbReference>
<dbReference type="Pfam" id="PF00583">
    <property type="entry name" value="Acetyltransf_1"/>
    <property type="match status" value="1"/>
</dbReference>
<evidence type="ECO:0000259" key="3">
    <source>
        <dbReference type="PROSITE" id="PS51186"/>
    </source>
</evidence>
<name>A0A1Y2T6H2_SYMTR</name>
<dbReference type="InterPro" id="IPR016181">
    <property type="entry name" value="Acyl_CoA_acyltransferase"/>
</dbReference>
<feature type="domain" description="N-acetyltransferase" evidence="3">
    <location>
        <begin position="20"/>
        <end position="170"/>
    </location>
</feature>
<dbReference type="AlphaFoldDB" id="A0A1Y2T6H2"/>
<protein>
    <recommendedName>
        <fullName evidence="3">N-acetyltransferase domain-containing protein</fullName>
    </recommendedName>
</protein>
<accession>A0A1Y2T6H2</accession>
<proteinExistence type="predicted"/>